<reference evidence="3" key="1">
    <citation type="submission" date="2016-06" db="EMBL/GenBank/DDBJ databases">
        <title>Parallel loss of symbiosis genes in relatives of nitrogen-fixing non-legume Parasponia.</title>
        <authorList>
            <person name="Van Velzen R."/>
            <person name="Holmer R."/>
            <person name="Bu F."/>
            <person name="Rutten L."/>
            <person name="Van Zeijl A."/>
            <person name="Liu W."/>
            <person name="Santuari L."/>
            <person name="Cao Q."/>
            <person name="Sharma T."/>
            <person name="Shen D."/>
            <person name="Roswanjaya Y."/>
            <person name="Wardhani T."/>
            <person name="Kalhor M.S."/>
            <person name="Jansen J."/>
            <person name="Van den Hoogen J."/>
            <person name="Gungor B."/>
            <person name="Hartog M."/>
            <person name="Hontelez J."/>
            <person name="Verver J."/>
            <person name="Yang W.-C."/>
            <person name="Schijlen E."/>
            <person name="Repin R."/>
            <person name="Schilthuizen M."/>
            <person name="Schranz E."/>
            <person name="Heidstra R."/>
            <person name="Miyata K."/>
            <person name="Fedorova E."/>
            <person name="Kohlen W."/>
            <person name="Bisseling T."/>
            <person name="Smit S."/>
            <person name="Geurts R."/>
        </authorList>
    </citation>
    <scope>NUCLEOTIDE SEQUENCE [LARGE SCALE GENOMIC DNA]</scope>
    <source>
        <strain evidence="3">cv. RG33-2</strain>
    </source>
</reference>
<feature type="region of interest" description="Disordered" evidence="1">
    <location>
        <begin position="249"/>
        <end position="271"/>
    </location>
</feature>
<organism evidence="2 3">
    <name type="scientific">Trema orientale</name>
    <name type="common">Charcoal tree</name>
    <name type="synonym">Celtis orientalis</name>
    <dbReference type="NCBI Taxonomy" id="63057"/>
    <lineage>
        <taxon>Eukaryota</taxon>
        <taxon>Viridiplantae</taxon>
        <taxon>Streptophyta</taxon>
        <taxon>Embryophyta</taxon>
        <taxon>Tracheophyta</taxon>
        <taxon>Spermatophyta</taxon>
        <taxon>Magnoliopsida</taxon>
        <taxon>eudicotyledons</taxon>
        <taxon>Gunneridae</taxon>
        <taxon>Pentapetalae</taxon>
        <taxon>rosids</taxon>
        <taxon>fabids</taxon>
        <taxon>Rosales</taxon>
        <taxon>Cannabaceae</taxon>
        <taxon>Trema</taxon>
    </lineage>
</organism>
<gene>
    <name evidence="2" type="ORF">TorRG33x02_323720</name>
</gene>
<proteinExistence type="predicted"/>
<sequence>MIGWCSSRLRRYLAVLSGMVDEIVGHHDLFSFHKKYDKDVFTSGVIETTSNSSKLRNPSISFAKVYRDKLLHSDLARGVDMPIRFYEMILKGDFSHFARILIDIDLSQPLSDSLMFEASIETKDKGFVKERDQSCSHKKIYRLITKSPVKNTAVPIQNAFSLLRKDLTAEEKVDVVEDGMGNKNLCAVEILGDDHVDSYIVGQTVRPDSPSNLSNKIEDLDLKLVFGKKDGDDNNVNIAIDPISKKDRNVANHDVSDDSSTTGATSRRARL</sequence>
<keyword evidence="3" id="KW-1185">Reference proteome</keyword>
<protein>
    <submittedName>
        <fullName evidence="2">Uncharacterized protein</fullName>
    </submittedName>
</protein>
<evidence type="ECO:0000313" key="2">
    <source>
        <dbReference type="EMBL" id="PON47311.1"/>
    </source>
</evidence>
<dbReference type="EMBL" id="JXTC01000537">
    <property type="protein sequence ID" value="PON47311.1"/>
    <property type="molecule type" value="Genomic_DNA"/>
</dbReference>
<accession>A0A2P5BET7</accession>
<name>A0A2P5BET7_TREOI</name>
<dbReference type="AlphaFoldDB" id="A0A2P5BET7"/>
<dbReference type="Proteomes" id="UP000237000">
    <property type="component" value="Unassembled WGS sequence"/>
</dbReference>
<evidence type="ECO:0000256" key="1">
    <source>
        <dbReference type="SAM" id="MobiDB-lite"/>
    </source>
</evidence>
<evidence type="ECO:0000313" key="3">
    <source>
        <dbReference type="Proteomes" id="UP000237000"/>
    </source>
</evidence>
<comment type="caution">
    <text evidence="2">The sequence shown here is derived from an EMBL/GenBank/DDBJ whole genome shotgun (WGS) entry which is preliminary data.</text>
</comment>
<dbReference type="InParanoid" id="A0A2P5BET7"/>
<dbReference type="OrthoDB" id="1751950at2759"/>